<feature type="region of interest" description="Disordered" evidence="4">
    <location>
        <begin position="89"/>
        <end position="109"/>
    </location>
</feature>
<keyword evidence="6" id="KW-1185">Reference proteome</keyword>
<accession>A0AAV3QF85</accession>
<evidence type="ECO:0000313" key="6">
    <source>
        <dbReference type="Proteomes" id="UP001454036"/>
    </source>
</evidence>
<comment type="caution">
    <text evidence="5">The sequence shown here is derived from an EMBL/GenBank/DDBJ whole genome shotgun (WGS) entry which is preliminary data.</text>
</comment>
<dbReference type="Gene3D" id="1.10.10.140">
    <property type="entry name" value="Cytochrome c oxidase, subunit VIb"/>
    <property type="match status" value="1"/>
</dbReference>
<comment type="subcellular location">
    <subcellularLocation>
        <location evidence="1">Mitochondrion</location>
    </subcellularLocation>
</comment>
<dbReference type="Pfam" id="PF02297">
    <property type="entry name" value="COX6B"/>
    <property type="match status" value="1"/>
</dbReference>
<dbReference type="InterPro" id="IPR048282">
    <property type="entry name" value="COA6_pln"/>
</dbReference>
<evidence type="ECO:0000256" key="3">
    <source>
        <dbReference type="ARBA" id="ARBA00023157"/>
    </source>
</evidence>
<sequence>MDSSSDNNIHTDVLSQARISCYQARDAFYRCLEKEANKAATEIGTVGLMYPKECQITRDQYVNQCRPTWVKHFDRQYCAKKKVQRLLDDNESRRGPLSLPQHSTVKTPS</sequence>
<dbReference type="PANTHER" id="PTHR47445:SF1">
    <property type="entry name" value="OS08G0441400 PROTEIN"/>
    <property type="match status" value="1"/>
</dbReference>
<dbReference type="SUPFAM" id="SSF47694">
    <property type="entry name" value="Cytochrome c oxidase subunit h"/>
    <property type="match status" value="1"/>
</dbReference>
<reference evidence="5 6" key="1">
    <citation type="submission" date="2024-01" db="EMBL/GenBank/DDBJ databases">
        <title>The complete chloroplast genome sequence of Lithospermum erythrorhizon: insights into the phylogenetic relationship among Boraginaceae species and the maternal lineages of purple gromwells.</title>
        <authorList>
            <person name="Okada T."/>
            <person name="Watanabe K."/>
        </authorList>
    </citation>
    <scope>NUCLEOTIDE SEQUENCE [LARGE SCALE GENOMIC DNA]</scope>
</reference>
<dbReference type="InterPro" id="IPR036549">
    <property type="entry name" value="CX6/COA6-like_sf"/>
</dbReference>
<evidence type="ECO:0000256" key="4">
    <source>
        <dbReference type="SAM" id="MobiDB-lite"/>
    </source>
</evidence>
<proteinExistence type="predicted"/>
<dbReference type="InterPro" id="IPR048280">
    <property type="entry name" value="COX6B-like"/>
</dbReference>
<dbReference type="PANTHER" id="PTHR47445">
    <property type="entry name" value="OS08G0441400 PROTEIN"/>
    <property type="match status" value="1"/>
</dbReference>
<keyword evidence="2" id="KW-0496">Mitochondrion</keyword>
<gene>
    <name evidence="5" type="ORF">LIER_18073</name>
</gene>
<evidence type="ECO:0000256" key="2">
    <source>
        <dbReference type="ARBA" id="ARBA00023128"/>
    </source>
</evidence>
<evidence type="ECO:0000313" key="5">
    <source>
        <dbReference type="EMBL" id="GAA0161848.1"/>
    </source>
</evidence>
<organism evidence="5 6">
    <name type="scientific">Lithospermum erythrorhizon</name>
    <name type="common">Purple gromwell</name>
    <name type="synonym">Lithospermum officinale var. erythrorhizon</name>
    <dbReference type="NCBI Taxonomy" id="34254"/>
    <lineage>
        <taxon>Eukaryota</taxon>
        <taxon>Viridiplantae</taxon>
        <taxon>Streptophyta</taxon>
        <taxon>Embryophyta</taxon>
        <taxon>Tracheophyta</taxon>
        <taxon>Spermatophyta</taxon>
        <taxon>Magnoliopsida</taxon>
        <taxon>eudicotyledons</taxon>
        <taxon>Gunneridae</taxon>
        <taxon>Pentapetalae</taxon>
        <taxon>asterids</taxon>
        <taxon>lamiids</taxon>
        <taxon>Boraginales</taxon>
        <taxon>Boraginaceae</taxon>
        <taxon>Boraginoideae</taxon>
        <taxon>Lithospermeae</taxon>
        <taxon>Lithospermum</taxon>
    </lineage>
</organism>
<keyword evidence="3" id="KW-1015">Disulfide bond</keyword>
<dbReference type="AlphaFoldDB" id="A0AAV3QF85"/>
<name>A0AAV3QF85_LITER</name>
<dbReference type="GO" id="GO:0005739">
    <property type="term" value="C:mitochondrion"/>
    <property type="evidence" value="ECO:0007669"/>
    <property type="project" value="UniProtKB-SubCell"/>
</dbReference>
<feature type="compositionally biased region" description="Polar residues" evidence="4">
    <location>
        <begin position="100"/>
        <end position="109"/>
    </location>
</feature>
<protein>
    <submittedName>
        <fullName evidence="5">Uncharacterized protein</fullName>
    </submittedName>
</protein>
<evidence type="ECO:0000256" key="1">
    <source>
        <dbReference type="ARBA" id="ARBA00004173"/>
    </source>
</evidence>
<dbReference type="Proteomes" id="UP001454036">
    <property type="component" value="Unassembled WGS sequence"/>
</dbReference>
<dbReference type="EMBL" id="BAABME010004292">
    <property type="protein sequence ID" value="GAA0161848.1"/>
    <property type="molecule type" value="Genomic_DNA"/>
</dbReference>